<keyword evidence="8" id="KW-1185">Reference proteome</keyword>
<evidence type="ECO:0000313" key="8">
    <source>
        <dbReference type="Proteomes" id="UP000059074"/>
    </source>
</evidence>
<evidence type="ECO:0000256" key="2">
    <source>
        <dbReference type="ARBA" id="ARBA00023015"/>
    </source>
</evidence>
<dbReference type="OrthoDB" id="7193272at2"/>
<comment type="caution">
    <text evidence="7">The sequence shown here is derived from an EMBL/GenBank/DDBJ whole genome shotgun (WGS) entry which is preliminary data.</text>
</comment>
<dbReference type="GO" id="GO:0016987">
    <property type="term" value="F:sigma factor activity"/>
    <property type="evidence" value="ECO:0007669"/>
    <property type="project" value="UniProtKB-KW"/>
</dbReference>
<dbReference type="Proteomes" id="UP000059074">
    <property type="component" value="Unassembled WGS sequence"/>
</dbReference>
<dbReference type="RefSeq" id="WP_068463247.1">
    <property type="nucleotide sequence ID" value="NZ_LMTR01000075.1"/>
</dbReference>
<sequence>MAWDFHSLFKAHAKEIARYLQRRGTSADLAADFTQDAFARMMAAPPTAQIDNASAYLFRIARNVAINHNRRQQIIPFVDDPEAVLLELADEQPSLERVVISRQELRLLKAFFAELTPIQQQIFLLSRIEGRTFAEIGKSLHIPQQTAYAHMTRILVRLKLRLDAPAGGI</sequence>
<dbReference type="Gene3D" id="1.10.10.10">
    <property type="entry name" value="Winged helix-like DNA-binding domain superfamily/Winged helix DNA-binding domain"/>
    <property type="match status" value="1"/>
</dbReference>
<feature type="domain" description="RNA polymerase sigma factor 70 region 4 type 2" evidence="6">
    <location>
        <begin position="108"/>
        <end position="158"/>
    </location>
</feature>
<feature type="domain" description="RNA polymerase sigma-70 region 2" evidence="5">
    <location>
        <begin position="8"/>
        <end position="73"/>
    </location>
</feature>
<dbReference type="Pfam" id="PF08281">
    <property type="entry name" value="Sigma70_r4_2"/>
    <property type="match status" value="1"/>
</dbReference>
<evidence type="ECO:0000313" key="7">
    <source>
        <dbReference type="EMBL" id="KWT65816.1"/>
    </source>
</evidence>
<dbReference type="InterPro" id="IPR013325">
    <property type="entry name" value="RNA_pol_sigma_r2"/>
</dbReference>
<dbReference type="GO" id="GO:0003677">
    <property type="term" value="F:DNA binding"/>
    <property type="evidence" value="ECO:0007669"/>
    <property type="project" value="InterPro"/>
</dbReference>
<dbReference type="InterPro" id="IPR036388">
    <property type="entry name" value="WH-like_DNA-bd_sf"/>
</dbReference>
<dbReference type="InterPro" id="IPR007627">
    <property type="entry name" value="RNA_pol_sigma70_r2"/>
</dbReference>
<reference evidence="7 8" key="1">
    <citation type="submission" date="2015-10" db="EMBL/GenBank/DDBJ databases">
        <title>Transcriptomic analysis of a linuron degrading triple-species bacterial consortium.</title>
        <authorList>
            <person name="Albers P."/>
        </authorList>
    </citation>
    <scope>NUCLEOTIDE SEQUENCE [LARGE SCALE GENOMIC DNA]</scope>
    <source>
        <strain evidence="7 8">WDL6</strain>
    </source>
</reference>
<evidence type="ECO:0000256" key="1">
    <source>
        <dbReference type="ARBA" id="ARBA00010641"/>
    </source>
</evidence>
<keyword evidence="3" id="KW-0731">Sigma factor</keyword>
<dbReference type="PANTHER" id="PTHR43133">
    <property type="entry name" value="RNA POLYMERASE ECF-TYPE SIGMA FACTO"/>
    <property type="match status" value="1"/>
</dbReference>
<evidence type="ECO:0000259" key="6">
    <source>
        <dbReference type="Pfam" id="PF08281"/>
    </source>
</evidence>
<dbReference type="InterPro" id="IPR013324">
    <property type="entry name" value="RNA_pol_sigma_r3/r4-like"/>
</dbReference>
<proteinExistence type="inferred from homology"/>
<accession>A0A109BBM4</accession>
<name>A0A109BBM4_HYPSL</name>
<evidence type="ECO:0000259" key="5">
    <source>
        <dbReference type="Pfam" id="PF04542"/>
    </source>
</evidence>
<dbReference type="Gene3D" id="1.10.1740.10">
    <property type="match status" value="1"/>
</dbReference>
<evidence type="ECO:0000256" key="3">
    <source>
        <dbReference type="ARBA" id="ARBA00023082"/>
    </source>
</evidence>
<dbReference type="SUPFAM" id="SSF88946">
    <property type="entry name" value="Sigma2 domain of RNA polymerase sigma factors"/>
    <property type="match status" value="1"/>
</dbReference>
<dbReference type="SUPFAM" id="SSF88659">
    <property type="entry name" value="Sigma3 and sigma4 domains of RNA polymerase sigma factors"/>
    <property type="match status" value="1"/>
</dbReference>
<dbReference type="InterPro" id="IPR014284">
    <property type="entry name" value="RNA_pol_sigma-70_dom"/>
</dbReference>
<keyword evidence="2" id="KW-0805">Transcription regulation</keyword>
<dbReference type="InterPro" id="IPR013249">
    <property type="entry name" value="RNA_pol_sigma70_r4_t2"/>
</dbReference>
<dbReference type="GO" id="GO:0006352">
    <property type="term" value="P:DNA-templated transcription initiation"/>
    <property type="evidence" value="ECO:0007669"/>
    <property type="project" value="InterPro"/>
</dbReference>
<dbReference type="PATRIC" id="fig|121290.4.peg.1976"/>
<keyword evidence="4" id="KW-0804">Transcription</keyword>
<dbReference type="PANTHER" id="PTHR43133:SF63">
    <property type="entry name" value="RNA POLYMERASE SIGMA FACTOR FECI-RELATED"/>
    <property type="match status" value="1"/>
</dbReference>
<dbReference type="NCBIfam" id="TIGR02937">
    <property type="entry name" value="sigma70-ECF"/>
    <property type="match status" value="1"/>
</dbReference>
<evidence type="ECO:0000256" key="4">
    <source>
        <dbReference type="ARBA" id="ARBA00023163"/>
    </source>
</evidence>
<dbReference type="InterPro" id="IPR039425">
    <property type="entry name" value="RNA_pol_sigma-70-like"/>
</dbReference>
<comment type="similarity">
    <text evidence="1">Belongs to the sigma-70 factor family. ECF subfamily.</text>
</comment>
<dbReference type="EMBL" id="LMTR01000075">
    <property type="protein sequence ID" value="KWT65816.1"/>
    <property type="molecule type" value="Genomic_DNA"/>
</dbReference>
<gene>
    <name evidence="7" type="ORF">APY04_2663</name>
</gene>
<dbReference type="AlphaFoldDB" id="A0A109BBM4"/>
<organism evidence="7 8">
    <name type="scientific">Hyphomicrobium sulfonivorans</name>
    <dbReference type="NCBI Taxonomy" id="121290"/>
    <lineage>
        <taxon>Bacteria</taxon>
        <taxon>Pseudomonadati</taxon>
        <taxon>Pseudomonadota</taxon>
        <taxon>Alphaproteobacteria</taxon>
        <taxon>Hyphomicrobiales</taxon>
        <taxon>Hyphomicrobiaceae</taxon>
        <taxon>Hyphomicrobium</taxon>
    </lineage>
</organism>
<dbReference type="Pfam" id="PF04542">
    <property type="entry name" value="Sigma70_r2"/>
    <property type="match status" value="1"/>
</dbReference>
<protein>
    <submittedName>
        <fullName evidence="7">Uncharacterized protein</fullName>
    </submittedName>
</protein>
<dbReference type="STRING" id="121290.APY04_2663"/>